<evidence type="ECO:0000256" key="6">
    <source>
        <dbReference type="PROSITE-ProRule" id="PRU00027"/>
    </source>
</evidence>
<evidence type="ECO:0000259" key="8">
    <source>
        <dbReference type="PROSITE" id="PS50808"/>
    </source>
</evidence>
<gene>
    <name evidence="9" type="ORF">AMORRO_LOCUS14346</name>
</gene>
<dbReference type="AlphaFoldDB" id="A0A9N9IGT9"/>
<evidence type="ECO:0000256" key="1">
    <source>
        <dbReference type="ARBA" id="ARBA00004123"/>
    </source>
</evidence>
<dbReference type="GO" id="GO:0005634">
    <property type="term" value="C:nucleus"/>
    <property type="evidence" value="ECO:0007669"/>
    <property type="project" value="UniProtKB-SubCell"/>
</dbReference>
<dbReference type="InterPro" id="IPR036236">
    <property type="entry name" value="Znf_C2H2_sf"/>
</dbReference>
<comment type="subcellular location">
    <subcellularLocation>
        <location evidence="1">Nucleus</location>
    </subcellularLocation>
</comment>
<feature type="compositionally biased region" description="Polar residues" evidence="7">
    <location>
        <begin position="282"/>
        <end position="299"/>
    </location>
</feature>
<feature type="domain" description="BED-type" evidence="8">
    <location>
        <begin position="7"/>
        <end position="66"/>
    </location>
</feature>
<organism evidence="9 10">
    <name type="scientific">Acaulospora morrowiae</name>
    <dbReference type="NCBI Taxonomy" id="94023"/>
    <lineage>
        <taxon>Eukaryota</taxon>
        <taxon>Fungi</taxon>
        <taxon>Fungi incertae sedis</taxon>
        <taxon>Mucoromycota</taxon>
        <taxon>Glomeromycotina</taxon>
        <taxon>Glomeromycetes</taxon>
        <taxon>Diversisporales</taxon>
        <taxon>Acaulosporaceae</taxon>
        <taxon>Acaulospora</taxon>
    </lineage>
</organism>
<dbReference type="InterPro" id="IPR003656">
    <property type="entry name" value="Znf_BED"/>
</dbReference>
<dbReference type="EMBL" id="CAJVPV010028061">
    <property type="protein sequence ID" value="CAG8735583.1"/>
    <property type="molecule type" value="Genomic_DNA"/>
</dbReference>
<comment type="caution">
    <text evidence="9">The sequence shown here is derived from an EMBL/GenBank/DDBJ whole genome shotgun (WGS) entry which is preliminary data.</text>
</comment>
<feature type="region of interest" description="Disordered" evidence="7">
    <location>
        <begin position="278"/>
        <end position="299"/>
    </location>
</feature>
<keyword evidence="5" id="KW-0539">Nucleus</keyword>
<accession>A0A9N9IGT9</accession>
<evidence type="ECO:0000256" key="4">
    <source>
        <dbReference type="ARBA" id="ARBA00022833"/>
    </source>
</evidence>
<dbReference type="Gene3D" id="3.30.160.60">
    <property type="entry name" value="Classic Zinc Finger"/>
    <property type="match status" value="1"/>
</dbReference>
<dbReference type="SMART" id="SM00355">
    <property type="entry name" value="ZnF_C2H2"/>
    <property type="match status" value="2"/>
</dbReference>
<dbReference type="GO" id="GO:0008270">
    <property type="term" value="F:zinc ion binding"/>
    <property type="evidence" value="ECO:0007669"/>
    <property type="project" value="UniProtKB-KW"/>
</dbReference>
<keyword evidence="3 6" id="KW-0863">Zinc-finger</keyword>
<dbReference type="PROSITE" id="PS00028">
    <property type="entry name" value="ZINC_FINGER_C2H2_1"/>
    <property type="match status" value="1"/>
</dbReference>
<evidence type="ECO:0000256" key="2">
    <source>
        <dbReference type="ARBA" id="ARBA00022723"/>
    </source>
</evidence>
<reference evidence="9" key="1">
    <citation type="submission" date="2021-06" db="EMBL/GenBank/DDBJ databases">
        <authorList>
            <person name="Kallberg Y."/>
            <person name="Tangrot J."/>
            <person name="Rosling A."/>
        </authorList>
    </citation>
    <scope>NUCLEOTIDE SEQUENCE</scope>
    <source>
        <strain evidence="9">CL551</strain>
    </source>
</reference>
<evidence type="ECO:0000256" key="7">
    <source>
        <dbReference type="SAM" id="MobiDB-lite"/>
    </source>
</evidence>
<evidence type="ECO:0000313" key="9">
    <source>
        <dbReference type="EMBL" id="CAG8735583.1"/>
    </source>
</evidence>
<dbReference type="Proteomes" id="UP000789342">
    <property type="component" value="Unassembled WGS sequence"/>
</dbReference>
<dbReference type="OrthoDB" id="1306014at2759"/>
<dbReference type="PANTHER" id="PTHR23215:SF0">
    <property type="entry name" value="BUB3-INTERACTING AND GLEBS MOTIF-CONTAINING PROTEIN ZNF207"/>
    <property type="match status" value="1"/>
</dbReference>
<dbReference type="SUPFAM" id="SSF57667">
    <property type="entry name" value="beta-beta-alpha zinc fingers"/>
    <property type="match status" value="1"/>
</dbReference>
<proteinExistence type="predicted"/>
<evidence type="ECO:0000256" key="3">
    <source>
        <dbReference type="ARBA" id="ARBA00022771"/>
    </source>
</evidence>
<dbReference type="GO" id="GO:0003677">
    <property type="term" value="F:DNA binding"/>
    <property type="evidence" value="ECO:0007669"/>
    <property type="project" value="InterPro"/>
</dbReference>
<evidence type="ECO:0000313" key="10">
    <source>
        <dbReference type="Proteomes" id="UP000789342"/>
    </source>
</evidence>
<dbReference type="PANTHER" id="PTHR23215">
    <property type="entry name" value="ZINC FINGER PROTEIN 207"/>
    <property type="match status" value="1"/>
</dbReference>
<name>A0A9N9IGT9_9GLOM</name>
<keyword evidence="10" id="KW-1185">Reference proteome</keyword>
<keyword evidence="4" id="KW-0862">Zinc</keyword>
<dbReference type="PROSITE" id="PS50808">
    <property type="entry name" value="ZF_BED"/>
    <property type="match status" value="1"/>
</dbReference>
<sequence length="329" mass="36348">MGKKKNKKVIRPWCWYCERDFEDEKVLIQHQKAKHFKCPHCNKKLNTAGGMVVHVAQVHKETIDTVPNAIKGRESVDVEIFGMEGIPQQDMMAHVQALESGQPSKKIKLDEPSPVELTSEEIKKQLAQHQAMMQGNSQGSQAYTFTPGFPAQQSMPSLMPHQYSQFYQRPAPSFPQSGPFRSTVLPGQALPTVPGQPWRPAGPVGAPPLYGSVPYGSQVPSSNNLQSSVFPNRPINTMLPANTIYPQVSSPAYAPYSNGPSASSVSTSTATSSVVEGGIQFDDSNNQSSTQNAQKSTSKVVLIYSDNEISMEEKRAELEKYRYNEEQFK</sequence>
<dbReference type="CDD" id="cd20908">
    <property type="entry name" value="SUF4-like"/>
    <property type="match status" value="1"/>
</dbReference>
<evidence type="ECO:0000256" key="5">
    <source>
        <dbReference type="ARBA" id="ARBA00023242"/>
    </source>
</evidence>
<dbReference type="InterPro" id="IPR013087">
    <property type="entry name" value="Znf_C2H2_type"/>
</dbReference>
<keyword evidence="2" id="KW-0479">Metal-binding</keyword>
<protein>
    <submittedName>
        <fullName evidence="9">11868_t:CDS:1</fullName>
    </submittedName>
</protein>